<protein>
    <recommendedName>
        <fullName evidence="6">Cardiolipin synthase N-terminal domain-containing protein</fullName>
    </recommendedName>
</protein>
<keyword evidence="1" id="KW-0472">Membrane</keyword>
<evidence type="ECO:0000313" key="2">
    <source>
        <dbReference type="EMBL" id="AXG05839.1"/>
    </source>
</evidence>
<gene>
    <name evidence="3" type="ORF">DU484_04540</name>
    <name evidence="2" type="ORF">DU500_04955</name>
</gene>
<reference evidence="2 5" key="2">
    <citation type="submission" date="2018-07" db="EMBL/GenBank/DDBJ databases">
        <title>Genome sequences of Haloplanus sp. CBA1113.</title>
        <authorList>
            <person name="Kim Y.B."/>
            <person name="Roh S.W."/>
        </authorList>
    </citation>
    <scope>NUCLEOTIDE SEQUENCE [LARGE SCALE GENOMIC DNA]</scope>
    <source>
        <strain evidence="2 5">CBA1113</strain>
    </source>
</reference>
<evidence type="ECO:0000313" key="3">
    <source>
        <dbReference type="EMBL" id="AXG09190.1"/>
    </source>
</evidence>
<dbReference type="Proteomes" id="UP000253273">
    <property type="component" value="Chromosome"/>
</dbReference>
<evidence type="ECO:0000256" key="1">
    <source>
        <dbReference type="SAM" id="Phobius"/>
    </source>
</evidence>
<dbReference type="KEGG" id="haq:DU484_04540"/>
<dbReference type="EMBL" id="CP031150">
    <property type="protein sequence ID" value="AXG05839.1"/>
    <property type="molecule type" value="Genomic_DNA"/>
</dbReference>
<accession>A0A345EAG8</accession>
<feature type="transmembrane region" description="Helical" evidence="1">
    <location>
        <begin position="50"/>
        <end position="70"/>
    </location>
</feature>
<proteinExistence type="predicted"/>
<dbReference type="KEGG" id="haj:DU500_04955"/>
<evidence type="ECO:0000313" key="5">
    <source>
        <dbReference type="Proteomes" id="UP000253273"/>
    </source>
</evidence>
<feature type="transmembrane region" description="Helical" evidence="1">
    <location>
        <begin position="16"/>
        <end position="38"/>
    </location>
</feature>
<dbReference type="EMBL" id="CP031148">
    <property type="protein sequence ID" value="AXG09190.1"/>
    <property type="molecule type" value="Genomic_DNA"/>
</dbReference>
<evidence type="ECO:0008006" key="6">
    <source>
        <dbReference type="Google" id="ProtNLM"/>
    </source>
</evidence>
<dbReference type="GeneID" id="37286220"/>
<dbReference type="Proteomes" id="UP000252985">
    <property type="component" value="Chromosome"/>
</dbReference>
<keyword evidence="5" id="KW-1185">Reference proteome</keyword>
<keyword evidence="1" id="KW-1133">Transmembrane helix</keyword>
<dbReference type="OrthoDB" id="248255at2157"/>
<accession>A0A345E0W7</accession>
<keyword evidence="1" id="KW-0812">Transmembrane</keyword>
<organism evidence="2 5">
    <name type="scientific">Haloplanus rubicundus</name>
    <dbReference type="NCBI Taxonomy" id="1547898"/>
    <lineage>
        <taxon>Archaea</taxon>
        <taxon>Methanobacteriati</taxon>
        <taxon>Methanobacteriota</taxon>
        <taxon>Stenosarchaea group</taxon>
        <taxon>Halobacteria</taxon>
        <taxon>Halobacteriales</taxon>
        <taxon>Haloferacaceae</taxon>
        <taxon>Haloplanus</taxon>
    </lineage>
</organism>
<name>A0A345E0W7_9EURY</name>
<sequence>MLRPLLQFGVPGGIELLIVLLITVLSLVVPLVVSVLIYRDAKGRGSRHALAWAVGAFLGSLVVWVLYYVVRDEVGSRSV</sequence>
<dbReference type="RefSeq" id="WP_114584987.1">
    <property type="nucleotide sequence ID" value="NZ_CP031148.1"/>
</dbReference>
<reference evidence="3 4" key="1">
    <citation type="submission" date="2018-07" db="EMBL/GenBank/DDBJ databases">
        <title>Genome sequences of Haloplanus sp. CBA1112.</title>
        <authorList>
            <person name="Kim Y.B."/>
            <person name="Roh S.W."/>
        </authorList>
    </citation>
    <scope>NUCLEOTIDE SEQUENCE [LARGE SCALE GENOMIC DNA]</scope>
    <source>
        <strain evidence="3 4">CBA1112</strain>
    </source>
</reference>
<evidence type="ECO:0000313" key="4">
    <source>
        <dbReference type="Proteomes" id="UP000252985"/>
    </source>
</evidence>
<dbReference type="AlphaFoldDB" id="A0A345E0W7"/>